<reference evidence="6 7" key="1">
    <citation type="submission" date="2021-04" db="EMBL/GenBank/DDBJ databases">
        <title>Genomics, taxonomy and metabolism of representatives of sulfur bacteria of the genus Thiothrix: Thiothrix fructosivorans QT, Thiothrix unzii A1T and three new species, Thiothrix subterranea sp. nov., Thiothrix litoralis sp. nov. and 'Candidatus Thiothrix anitrata' sp. nov.</title>
        <authorList>
            <person name="Ravin N.V."/>
            <person name="Smolyakov D."/>
            <person name="Rudenko T.S."/>
            <person name="Mardanov A.V."/>
            <person name="Beletsky A.V."/>
            <person name="Markov N.D."/>
            <person name="Fomenkov A.I."/>
            <person name="Roberts R.J."/>
            <person name="Karnachuk O.V."/>
            <person name="Novikov A."/>
            <person name="Grabovich M.Y."/>
        </authorList>
    </citation>
    <scope>NUCLEOTIDE SEQUENCE [LARGE SCALE GENOMIC DNA]</scope>
    <source>
        <strain evidence="6 7">AS</strain>
    </source>
</reference>
<comment type="cofactor">
    <cofactor evidence="1">
        <name>[4Fe-4S] cluster</name>
        <dbReference type="ChEBI" id="CHEBI:49883"/>
    </cofactor>
</comment>
<organism evidence="6 7">
    <name type="scientific">Thiothrix litoralis</name>
    <dbReference type="NCBI Taxonomy" id="2891210"/>
    <lineage>
        <taxon>Bacteria</taxon>
        <taxon>Pseudomonadati</taxon>
        <taxon>Pseudomonadota</taxon>
        <taxon>Gammaproteobacteria</taxon>
        <taxon>Thiotrichales</taxon>
        <taxon>Thiotrichaceae</taxon>
        <taxon>Thiothrix</taxon>
    </lineage>
</organism>
<name>A0ABX7WSQ9_9GAMM</name>
<accession>A0ABX7WSQ9</accession>
<dbReference type="PANTHER" id="PTHR43409">
    <property type="entry name" value="ANAEROBIC MAGNESIUM-PROTOPORPHYRIN IX MONOMETHYL ESTER CYCLASE-RELATED"/>
    <property type="match status" value="1"/>
</dbReference>
<dbReference type="Proteomes" id="UP000672039">
    <property type="component" value="Chromosome"/>
</dbReference>
<keyword evidence="7" id="KW-1185">Reference proteome</keyword>
<evidence type="ECO:0000256" key="4">
    <source>
        <dbReference type="ARBA" id="ARBA00023004"/>
    </source>
</evidence>
<keyword evidence="3" id="KW-0479">Metal-binding</keyword>
<keyword evidence="5" id="KW-0411">Iron-sulfur</keyword>
<dbReference type="InterPro" id="IPR058240">
    <property type="entry name" value="rSAM_sf"/>
</dbReference>
<evidence type="ECO:0000256" key="3">
    <source>
        <dbReference type="ARBA" id="ARBA00022723"/>
    </source>
</evidence>
<evidence type="ECO:0000256" key="5">
    <source>
        <dbReference type="ARBA" id="ARBA00023014"/>
    </source>
</evidence>
<dbReference type="Gene3D" id="3.80.30.20">
    <property type="entry name" value="tm_1862 like domain"/>
    <property type="match status" value="1"/>
</dbReference>
<dbReference type="EMBL" id="CP072801">
    <property type="protein sequence ID" value="QTR45438.1"/>
    <property type="molecule type" value="Genomic_DNA"/>
</dbReference>
<evidence type="ECO:0000313" key="7">
    <source>
        <dbReference type="Proteomes" id="UP000672039"/>
    </source>
</evidence>
<dbReference type="InterPro" id="IPR007197">
    <property type="entry name" value="rSAM"/>
</dbReference>
<keyword evidence="2" id="KW-0949">S-adenosyl-L-methionine</keyword>
<evidence type="ECO:0000256" key="1">
    <source>
        <dbReference type="ARBA" id="ARBA00001966"/>
    </source>
</evidence>
<gene>
    <name evidence="6" type="ORF">J9253_15715</name>
</gene>
<evidence type="ECO:0008006" key="8">
    <source>
        <dbReference type="Google" id="ProtNLM"/>
    </source>
</evidence>
<sequence>MLPAYNNVSSGSTEPLDILFINLTNWPGNPVYPYAFVQVSALARRAGLSVRRWDGLGLNRGQQLNCISDLVRQYQPRAVGFTIRQADSTESDEYLGTKAESRPRWFPMEDTHAAIQRIREISSAKILVGGFTFTVNPVSAAEYLKPDFGIIGEPDDLLAHFDEVLEGKTEGIANLLYYHEGEWQQNERVYYGPLDDLEYTPEIIDEICRFHGERPFRETHLAPVPGLNTAHDTGRAIAVEISRGCPCHCAFCCEPLVKGRSVRLRDLDVIEAEVRNLLGFGLRYFWFVCSELTFTKQHVMALAERLIRINSTLEQPIYWRAYFLPVKFNKDEFRILLRSGLMLEQNGIFSDLSNETLKQMQEPYRVKHALQHVRDLMELNEEAEFAHRKMERWTLWSWLANPYSSRETVRQTLETLAEFGLDLHFDFAAGYPALRLYEGLTHLPEDTHECVEIVTGDAQTAKSIIHPAFYYSQDLLKHFGGIDQLHDFLFYAHETLVSKHYRVTRDWTDWSSRQHTARLEELLGQLKPEPKAMPPWVDHPELGGDAPQHWYASAYQCWQAAGRDWVRFRAALAGRSAATMNAMVAALLHQGFVDNYDAQKPLFAALDLLDTKTGQPLCSPFQISVRLVSQFTEEPALYRQMEERFGSSATFLLKYYLYALNLRLRPELVFLAARPTPVLDIKLILERQV</sequence>
<dbReference type="CDD" id="cd01335">
    <property type="entry name" value="Radical_SAM"/>
    <property type="match status" value="1"/>
</dbReference>
<dbReference type="InterPro" id="IPR051198">
    <property type="entry name" value="BchE-like"/>
</dbReference>
<dbReference type="SUPFAM" id="SSF102114">
    <property type="entry name" value="Radical SAM enzymes"/>
    <property type="match status" value="1"/>
</dbReference>
<evidence type="ECO:0000313" key="6">
    <source>
        <dbReference type="EMBL" id="QTR45438.1"/>
    </source>
</evidence>
<evidence type="ECO:0000256" key="2">
    <source>
        <dbReference type="ARBA" id="ARBA00022691"/>
    </source>
</evidence>
<keyword evidence="4" id="KW-0408">Iron</keyword>
<dbReference type="RefSeq" id="WP_210221849.1">
    <property type="nucleotide sequence ID" value="NZ_CP072801.1"/>
</dbReference>
<dbReference type="InterPro" id="IPR023404">
    <property type="entry name" value="rSAM_horseshoe"/>
</dbReference>
<protein>
    <recommendedName>
        <fullName evidence="8">Radical SAM superfamily enzyme YgiQ, UPF0313 family</fullName>
    </recommendedName>
</protein>
<dbReference type="SFLD" id="SFLDG01082">
    <property type="entry name" value="B12-binding_domain_containing"/>
    <property type="match status" value="1"/>
</dbReference>
<dbReference type="PANTHER" id="PTHR43409:SF16">
    <property type="entry name" value="SLR0320 PROTEIN"/>
    <property type="match status" value="1"/>
</dbReference>
<proteinExistence type="predicted"/>
<dbReference type="SFLD" id="SFLDS00029">
    <property type="entry name" value="Radical_SAM"/>
    <property type="match status" value="1"/>
</dbReference>